<gene>
    <name evidence="5" type="primary">hpoT</name>
</gene>
<reference evidence="5" key="1">
    <citation type="submission" date="2008-04" db="EMBL/GenBank/DDBJ databases">
        <title>Cloning and characterization of genes for the degradation of 2-hydroxypyridine of Rhodococcus sp. strain PY11.</title>
        <authorList>
            <person name="Gasparaviciute R."/>
            <person name="Rutkiene R."/>
            <person name="Casaite V."/>
            <person name="Meskiene R."/>
            <person name="Kutanovas S."/>
            <person name="Meskys R."/>
        </authorList>
    </citation>
    <scope>NUCLEOTIDE SEQUENCE</scope>
    <source>
        <strain evidence="5">PY11</strain>
    </source>
</reference>
<keyword evidence="3" id="KW-0067">ATP-binding</keyword>
<proteinExistence type="predicted"/>
<keyword evidence="1" id="KW-0813">Transport</keyword>
<evidence type="ECO:0000313" key="5">
    <source>
        <dbReference type="EMBL" id="CAR47849.1"/>
    </source>
</evidence>
<sequence length="271" mass="29891">MTAQVIEPAVGAVRPLIEVDAVRIGYPGRVAVERIDLTVAENEFVSIIGPSGCGKSTLLHVLSGLNEPLDGAISIRGREATGEVGSRLRAGYVFQDHRLLPWRTVAQNLDIAMKNAGVPKAEWTGRRARYLALLHVAEYENSFPMNLSGGQRQRVSIARALAVEPDVVLMDEPFSGLDEVTARTIRKQLDATRSPNDPSTVFVTHSIREALFLSDRVVMLSRGPARVIKEITIDLPRPRVYDDPRLVVLEQQVVAEVLQQWEIDTDSGEQP</sequence>
<dbReference type="PROSITE" id="PS00211">
    <property type="entry name" value="ABC_TRANSPORTER_1"/>
    <property type="match status" value="1"/>
</dbReference>
<dbReference type="InterPro" id="IPR003593">
    <property type="entry name" value="AAA+_ATPase"/>
</dbReference>
<dbReference type="InterPro" id="IPR050166">
    <property type="entry name" value="ABC_transporter_ATP-bind"/>
</dbReference>
<dbReference type="PANTHER" id="PTHR42788:SF13">
    <property type="entry name" value="ALIPHATIC SULFONATES IMPORT ATP-BINDING PROTEIN SSUB"/>
    <property type="match status" value="1"/>
</dbReference>
<dbReference type="InterPro" id="IPR003439">
    <property type="entry name" value="ABC_transporter-like_ATP-bd"/>
</dbReference>
<dbReference type="PROSITE" id="PS50893">
    <property type="entry name" value="ABC_TRANSPORTER_2"/>
    <property type="match status" value="1"/>
</dbReference>
<dbReference type="SMART" id="SM00382">
    <property type="entry name" value="AAA"/>
    <property type="match status" value="1"/>
</dbReference>
<dbReference type="InterPro" id="IPR017871">
    <property type="entry name" value="ABC_transporter-like_CS"/>
</dbReference>
<dbReference type="Pfam" id="PF00005">
    <property type="entry name" value="ABC_tran"/>
    <property type="match status" value="1"/>
</dbReference>
<dbReference type="GO" id="GO:0005524">
    <property type="term" value="F:ATP binding"/>
    <property type="evidence" value="ECO:0007669"/>
    <property type="project" value="UniProtKB-KW"/>
</dbReference>
<reference evidence="5" key="2">
    <citation type="submission" date="2008-08" db="EMBL/GenBank/DDBJ databases">
        <title>Analysis of genes encoding degradation of pyridine and pyridinols.</title>
        <authorList>
            <person name="Gasparaviciute R."/>
        </authorList>
    </citation>
    <scope>NUCLEOTIDE SEQUENCE</scope>
    <source>
        <strain evidence="5">PY11</strain>
    </source>
</reference>
<dbReference type="PANTHER" id="PTHR42788">
    <property type="entry name" value="TAURINE IMPORT ATP-BINDING PROTEIN-RELATED"/>
    <property type="match status" value="1"/>
</dbReference>
<dbReference type="EMBL" id="FM202432">
    <property type="protein sequence ID" value="CAR47849.1"/>
    <property type="molecule type" value="Genomic_DNA"/>
</dbReference>
<accession>B5MAC1</accession>
<dbReference type="SUPFAM" id="SSF52540">
    <property type="entry name" value="P-loop containing nucleoside triphosphate hydrolases"/>
    <property type="match status" value="1"/>
</dbReference>
<evidence type="ECO:0000256" key="2">
    <source>
        <dbReference type="ARBA" id="ARBA00022741"/>
    </source>
</evidence>
<name>B5MAC1_9NOCA</name>
<dbReference type="GO" id="GO:0016887">
    <property type="term" value="F:ATP hydrolysis activity"/>
    <property type="evidence" value="ECO:0007669"/>
    <property type="project" value="InterPro"/>
</dbReference>
<keyword evidence="2" id="KW-0547">Nucleotide-binding</keyword>
<organism evidence="5">
    <name type="scientific">Rhodococcus sp. PY11</name>
    <dbReference type="NCBI Taxonomy" id="551544"/>
    <lineage>
        <taxon>Bacteria</taxon>
        <taxon>Bacillati</taxon>
        <taxon>Actinomycetota</taxon>
        <taxon>Actinomycetes</taxon>
        <taxon>Mycobacteriales</taxon>
        <taxon>Nocardiaceae</taxon>
        <taxon>Rhodococcus</taxon>
    </lineage>
</organism>
<evidence type="ECO:0000259" key="4">
    <source>
        <dbReference type="PROSITE" id="PS50893"/>
    </source>
</evidence>
<dbReference type="AlphaFoldDB" id="B5MAC1"/>
<evidence type="ECO:0000256" key="1">
    <source>
        <dbReference type="ARBA" id="ARBA00022448"/>
    </source>
</evidence>
<dbReference type="InterPro" id="IPR027417">
    <property type="entry name" value="P-loop_NTPase"/>
</dbReference>
<protein>
    <submittedName>
        <fullName evidence="5">Putative ABC-type nitrate/sulfonate/bicarbonate transport system, ATPase component</fullName>
    </submittedName>
</protein>
<feature type="domain" description="ABC transporter" evidence="4">
    <location>
        <begin position="16"/>
        <end position="247"/>
    </location>
</feature>
<dbReference type="Gene3D" id="3.40.50.300">
    <property type="entry name" value="P-loop containing nucleotide triphosphate hydrolases"/>
    <property type="match status" value="1"/>
</dbReference>
<evidence type="ECO:0000256" key="3">
    <source>
        <dbReference type="ARBA" id="ARBA00022840"/>
    </source>
</evidence>